<proteinExistence type="predicted"/>
<accession>A0A498SLG2</accession>
<reference evidence="2 3" key="1">
    <citation type="submission" date="2018-08" db="EMBL/GenBank/DDBJ databases">
        <authorList>
            <person name="Laetsch R D."/>
            <person name="Stevens L."/>
            <person name="Kumar S."/>
            <person name="Blaxter L. M."/>
        </authorList>
    </citation>
    <scope>NUCLEOTIDE SEQUENCE [LARGE SCALE GENOMIC DNA]</scope>
</reference>
<organism evidence="2 3">
    <name type="scientific">Acanthocheilonema viteae</name>
    <name type="common">Filarial nematode worm</name>
    <name type="synonym">Dipetalonema viteae</name>
    <dbReference type="NCBI Taxonomy" id="6277"/>
    <lineage>
        <taxon>Eukaryota</taxon>
        <taxon>Metazoa</taxon>
        <taxon>Ecdysozoa</taxon>
        <taxon>Nematoda</taxon>
        <taxon>Chromadorea</taxon>
        <taxon>Rhabditida</taxon>
        <taxon>Spirurina</taxon>
        <taxon>Spiruromorpha</taxon>
        <taxon>Filarioidea</taxon>
        <taxon>Onchocercidae</taxon>
        <taxon>Acanthocheilonema</taxon>
    </lineage>
</organism>
<feature type="region of interest" description="Disordered" evidence="1">
    <location>
        <begin position="126"/>
        <end position="156"/>
    </location>
</feature>
<protein>
    <submittedName>
        <fullName evidence="2">Uncharacterized protein</fullName>
    </submittedName>
</protein>
<dbReference type="OrthoDB" id="338814at2759"/>
<dbReference type="AlphaFoldDB" id="A0A498SLG2"/>
<name>A0A498SLG2_ACAVI</name>
<feature type="non-terminal residue" evidence="2">
    <location>
        <position position="156"/>
    </location>
</feature>
<keyword evidence="3" id="KW-1185">Reference proteome</keyword>
<evidence type="ECO:0000313" key="3">
    <source>
        <dbReference type="Proteomes" id="UP000276991"/>
    </source>
</evidence>
<evidence type="ECO:0000313" key="2">
    <source>
        <dbReference type="EMBL" id="VBB34501.1"/>
    </source>
</evidence>
<dbReference type="Proteomes" id="UP000276991">
    <property type="component" value="Unassembled WGS sequence"/>
</dbReference>
<evidence type="ECO:0000256" key="1">
    <source>
        <dbReference type="SAM" id="MobiDB-lite"/>
    </source>
</evidence>
<feature type="compositionally biased region" description="Low complexity" evidence="1">
    <location>
        <begin position="136"/>
        <end position="148"/>
    </location>
</feature>
<sequence>MDDNSNNSIDMSNNINNRYNIANNSYCNILYLGCHPILLDKNDEFLSTLLKPLADVNDNLDGDEIEKLPFQLQYYEGYRCQDPLITNKIIESLYQTLHFDACLKLPHTLFEKSDGKEEQRVCNDDINYNDDDDNRNVNGNENVNGNGSDDCDDEGG</sequence>
<dbReference type="STRING" id="6277.A0A498SLG2"/>
<dbReference type="EMBL" id="UPTC01003595">
    <property type="protein sequence ID" value="VBB34501.1"/>
    <property type="molecule type" value="Genomic_DNA"/>
</dbReference>
<gene>
    <name evidence="2" type="ORF">NAV_LOCUS9292</name>
</gene>